<dbReference type="PANTHER" id="PTHR43702:SF12">
    <property type="entry name" value="N-ACETYL GLUCOSAMINE TRANSPORTER NAGP"/>
    <property type="match status" value="1"/>
</dbReference>
<feature type="transmembrane region" description="Helical" evidence="6">
    <location>
        <begin position="50"/>
        <end position="75"/>
    </location>
</feature>
<gene>
    <name evidence="8" type="ORF">HMPREF1057_00235</name>
</gene>
<dbReference type="HOGENOM" id="CLU_028452_2_2_10"/>
<feature type="transmembrane region" description="Helical" evidence="6">
    <location>
        <begin position="196"/>
        <end position="216"/>
    </location>
</feature>
<proteinExistence type="predicted"/>
<evidence type="ECO:0000256" key="4">
    <source>
        <dbReference type="ARBA" id="ARBA00022989"/>
    </source>
</evidence>
<comment type="caution">
    <text evidence="8">The sequence shown here is derived from an EMBL/GenBank/DDBJ whole genome shotgun (WGS) entry which is preliminary data.</text>
</comment>
<keyword evidence="2" id="KW-1003">Cell membrane</keyword>
<dbReference type="GO" id="GO:0022857">
    <property type="term" value="F:transmembrane transporter activity"/>
    <property type="evidence" value="ECO:0007669"/>
    <property type="project" value="InterPro"/>
</dbReference>
<feature type="transmembrane region" description="Helical" evidence="6">
    <location>
        <begin position="110"/>
        <end position="128"/>
    </location>
</feature>
<dbReference type="PROSITE" id="PS50850">
    <property type="entry name" value="MFS"/>
    <property type="match status" value="1"/>
</dbReference>
<keyword evidence="3 6" id="KW-0812">Transmembrane</keyword>
<dbReference type="InterPro" id="IPR011701">
    <property type="entry name" value="MFS"/>
</dbReference>
<dbReference type="GO" id="GO:0005886">
    <property type="term" value="C:plasma membrane"/>
    <property type="evidence" value="ECO:0007669"/>
    <property type="project" value="UniProtKB-SubCell"/>
</dbReference>
<name>K5BVU4_9BACE</name>
<organism evidence="8 9">
    <name type="scientific">Bacteroides finegoldii CL09T03C10</name>
    <dbReference type="NCBI Taxonomy" id="997888"/>
    <lineage>
        <taxon>Bacteria</taxon>
        <taxon>Pseudomonadati</taxon>
        <taxon>Bacteroidota</taxon>
        <taxon>Bacteroidia</taxon>
        <taxon>Bacteroidales</taxon>
        <taxon>Bacteroidaceae</taxon>
        <taxon>Bacteroides</taxon>
    </lineage>
</organism>
<evidence type="ECO:0000256" key="1">
    <source>
        <dbReference type="ARBA" id="ARBA00004429"/>
    </source>
</evidence>
<accession>K5BVU4</accession>
<protein>
    <recommendedName>
        <fullName evidence="7">Major facilitator superfamily (MFS) profile domain-containing protein</fullName>
    </recommendedName>
</protein>
<keyword evidence="5 6" id="KW-0472">Membrane</keyword>
<comment type="subcellular location">
    <subcellularLocation>
        <location evidence="1">Cell inner membrane</location>
        <topology evidence="1">Multi-pass membrane protein</topology>
    </subcellularLocation>
</comment>
<evidence type="ECO:0000256" key="6">
    <source>
        <dbReference type="SAM" id="Phobius"/>
    </source>
</evidence>
<evidence type="ECO:0000313" key="9">
    <source>
        <dbReference type="Proteomes" id="UP000007995"/>
    </source>
</evidence>
<feature type="transmembrane region" description="Helical" evidence="6">
    <location>
        <begin position="395"/>
        <end position="413"/>
    </location>
</feature>
<feature type="transmembrane region" description="Helical" evidence="6">
    <location>
        <begin position="241"/>
        <end position="262"/>
    </location>
</feature>
<feature type="transmembrane region" description="Helical" evidence="6">
    <location>
        <begin position="14"/>
        <end position="38"/>
    </location>
</feature>
<dbReference type="AlphaFoldDB" id="K5BVU4"/>
<feature type="domain" description="Major facilitator superfamily (MFS) profile" evidence="7">
    <location>
        <begin position="16"/>
        <end position="422"/>
    </location>
</feature>
<dbReference type="EMBL" id="AGXW01000001">
    <property type="protein sequence ID" value="EKJ92937.1"/>
    <property type="molecule type" value="Genomic_DNA"/>
</dbReference>
<feature type="transmembrane region" description="Helical" evidence="6">
    <location>
        <begin position="282"/>
        <end position="301"/>
    </location>
</feature>
<dbReference type="InterPro" id="IPR050375">
    <property type="entry name" value="MFS_TsgA-like"/>
</dbReference>
<feature type="transmembrane region" description="Helical" evidence="6">
    <location>
        <begin position="82"/>
        <end position="104"/>
    </location>
</feature>
<feature type="transmembrane region" description="Helical" evidence="6">
    <location>
        <begin position="365"/>
        <end position="383"/>
    </location>
</feature>
<feature type="transmembrane region" description="Helical" evidence="6">
    <location>
        <begin position="308"/>
        <end position="326"/>
    </location>
</feature>
<dbReference type="Gene3D" id="1.20.1250.20">
    <property type="entry name" value="MFS general substrate transporter like domains"/>
    <property type="match status" value="2"/>
</dbReference>
<sequence>MSTFNLFKIMKRNIGMLALIMAFWFTISFITNILGPLIPDIIHNFNLSDLAMAGFIPTSFFLAYAIMSIPAGLLIDRFGEKPVLFGGFLMPFIGTILFACMHTYPMLLASSFIIGLGMAMLQTVLNPLQRTVGGEENYAFVAELAQFMFGIASFLSPLVYTYLIRELDPATYTAGKGFFIDLLADVTPREMPWVSLYWVFALILLVMLIAVSLSRFPKIELKEDEKSGSKDSYLALFKQKYVWLFFLGIFCYVSTEQGTSIFMSTFLEQYHGVNPQTDGAQAVSYFWGLMTAGCLVGMLLLKLIDSKRLLQISGVLTIVLLLSALFGSKGIALIAFPAVGFSISMMYSIVFSLALNSASQHHGSFAGILCSAIVGGAGGPMIVSTIADATSLRTGMLFILVFVGYITFIGFWARPLINNKTVKLKELFKKA</sequence>
<dbReference type="Proteomes" id="UP000007995">
    <property type="component" value="Unassembled WGS sequence"/>
</dbReference>
<dbReference type="InterPro" id="IPR036259">
    <property type="entry name" value="MFS_trans_sf"/>
</dbReference>
<reference evidence="8 9" key="1">
    <citation type="submission" date="2012-02" db="EMBL/GenBank/DDBJ databases">
        <title>The Genome Sequence of Bacteroides finegoldii CL09T03C10.</title>
        <authorList>
            <consortium name="The Broad Institute Genome Sequencing Platform"/>
            <person name="Earl A."/>
            <person name="Ward D."/>
            <person name="Feldgarden M."/>
            <person name="Gevers D."/>
            <person name="Zitomersky N.L."/>
            <person name="Coyne M.J."/>
            <person name="Comstock L.E."/>
            <person name="Young S.K."/>
            <person name="Zeng Q."/>
            <person name="Gargeya S."/>
            <person name="Fitzgerald M."/>
            <person name="Haas B."/>
            <person name="Abouelleil A."/>
            <person name="Alvarado L."/>
            <person name="Arachchi H.M."/>
            <person name="Berlin A."/>
            <person name="Chapman S.B."/>
            <person name="Gearin G."/>
            <person name="Goldberg J."/>
            <person name="Griggs A."/>
            <person name="Gujja S."/>
            <person name="Hansen M."/>
            <person name="Heiman D."/>
            <person name="Howarth C."/>
            <person name="Larimer J."/>
            <person name="Lui A."/>
            <person name="MacDonald P.J.P."/>
            <person name="McCowen C."/>
            <person name="Montmayeur A."/>
            <person name="Murphy C."/>
            <person name="Neiman D."/>
            <person name="Pearson M."/>
            <person name="Priest M."/>
            <person name="Roberts A."/>
            <person name="Saif S."/>
            <person name="Shea T."/>
            <person name="Sisk P."/>
            <person name="Stolte C."/>
            <person name="Sykes S."/>
            <person name="Wortman J."/>
            <person name="Nusbaum C."/>
            <person name="Birren B."/>
        </authorList>
    </citation>
    <scope>NUCLEOTIDE SEQUENCE [LARGE SCALE GENOMIC DNA]</scope>
    <source>
        <strain evidence="8 9">CL09T03C10</strain>
    </source>
</reference>
<dbReference type="Pfam" id="PF07690">
    <property type="entry name" value="MFS_1"/>
    <property type="match status" value="1"/>
</dbReference>
<keyword evidence="4 6" id="KW-1133">Transmembrane helix</keyword>
<evidence type="ECO:0000256" key="3">
    <source>
        <dbReference type="ARBA" id="ARBA00022692"/>
    </source>
</evidence>
<evidence type="ECO:0000256" key="2">
    <source>
        <dbReference type="ARBA" id="ARBA00022475"/>
    </source>
</evidence>
<dbReference type="InterPro" id="IPR020846">
    <property type="entry name" value="MFS_dom"/>
</dbReference>
<evidence type="ECO:0000256" key="5">
    <source>
        <dbReference type="ARBA" id="ARBA00023136"/>
    </source>
</evidence>
<dbReference type="PANTHER" id="PTHR43702">
    <property type="entry name" value="L-FUCOSE-PROTON SYMPORTER"/>
    <property type="match status" value="1"/>
</dbReference>
<dbReference type="CDD" id="cd17394">
    <property type="entry name" value="MFS_FucP_like"/>
    <property type="match status" value="1"/>
</dbReference>
<evidence type="ECO:0000313" key="8">
    <source>
        <dbReference type="EMBL" id="EKJ92937.1"/>
    </source>
</evidence>
<dbReference type="SUPFAM" id="SSF103473">
    <property type="entry name" value="MFS general substrate transporter"/>
    <property type="match status" value="1"/>
</dbReference>
<feature type="transmembrane region" description="Helical" evidence="6">
    <location>
        <begin position="140"/>
        <end position="163"/>
    </location>
</feature>
<evidence type="ECO:0000259" key="7">
    <source>
        <dbReference type="PROSITE" id="PS50850"/>
    </source>
</evidence>
<feature type="transmembrane region" description="Helical" evidence="6">
    <location>
        <begin position="332"/>
        <end position="353"/>
    </location>
</feature>